<keyword evidence="3" id="KW-1185">Reference proteome</keyword>
<organism evidence="2 3">
    <name type="scientific">Drosophila busckii</name>
    <name type="common">Fruit fly</name>
    <dbReference type="NCBI Taxonomy" id="30019"/>
    <lineage>
        <taxon>Eukaryota</taxon>
        <taxon>Metazoa</taxon>
        <taxon>Ecdysozoa</taxon>
        <taxon>Arthropoda</taxon>
        <taxon>Hexapoda</taxon>
        <taxon>Insecta</taxon>
        <taxon>Pterygota</taxon>
        <taxon>Neoptera</taxon>
        <taxon>Endopterygota</taxon>
        <taxon>Diptera</taxon>
        <taxon>Brachycera</taxon>
        <taxon>Muscomorpha</taxon>
        <taxon>Ephydroidea</taxon>
        <taxon>Drosophilidae</taxon>
        <taxon>Drosophila</taxon>
    </lineage>
</organism>
<name>A0A0M3QY89_DROBS</name>
<dbReference type="Proteomes" id="UP000494163">
    <property type="component" value="Chromosome 3R"/>
</dbReference>
<feature type="non-terminal residue" evidence="2">
    <location>
        <position position="1"/>
    </location>
</feature>
<accession>A0A0M3QY89</accession>
<evidence type="ECO:0000313" key="3">
    <source>
        <dbReference type="Proteomes" id="UP000494163"/>
    </source>
</evidence>
<evidence type="ECO:0000256" key="1">
    <source>
        <dbReference type="SAM" id="Phobius"/>
    </source>
</evidence>
<dbReference type="AlphaFoldDB" id="A0A0M3QY89"/>
<dbReference type="OMA" id="VTIVMIP"/>
<proteinExistence type="predicted"/>
<keyword evidence="1" id="KW-1133">Transmembrane helix</keyword>
<gene>
    <name evidence="2" type="ORF">Dbus_chr3Rg1949</name>
</gene>
<sequence length="53" mass="6102">AQQKQTFLSRNLVAVVMVPTLIGIHFGWKMLQDNRKLVAEHEKIDMPPITVCR</sequence>
<reference evidence="2 3" key="1">
    <citation type="submission" date="2015-08" db="EMBL/GenBank/DDBJ databases">
        <title>Ancestral chromatin configuration constrains chromatin evolution on differentiating sex chromosomes in Drosophila.</title>
        <authorList>
            <person name="Zhou Q."/>
            <person name="Bachtrog D."/>
        </authorList>
    </citation>
    <scope>NUCLEOTIDE SEQUENCE [LARGE SCALE GENOMIC DNA]</scope>
    <source>
        <tissue evidence="2">Whole larvae</tissue>
    </source>
</reference>
<keyword evidence="1" id="KW-0812">Transmembrane</keyword>
<keyword evidence="1" id="KW-0472">Membrane</keyword>
<evidence type="ECO:0000313" key="2">
    <source>
        <dbReference type="EMBL" id="ALC47199.1"/>
    </source>
</evidence>
<feature type="non-terminal residue" evidence="2">
    <location>
        <position position="53"/>
    </location>
</feature>
<feature type="transmembrane region" description="Helical" evidence="1">
    <location>
        <begin position="12"/>
        <end position="28"/>
    </location>
</feature>
<dbReference type="OrthoDB" id="6434695at2759"/>
<dbReference type="EMBL" id="CP012526">
    <property type="protein sequence ID" value="ALC47199.1"/>
    <property type="molecule type" value="Genomic_DNA"/>
</dbReference>
<protein>
    <submittedName>
        <fullName evidence="2">CG15922</fullName>
    </submittedName>
</protein>